<sequence length="121" mass="12854">MEVTHEAGQLVGDLSNLVAGPGIEGTYRVGPWAIQDTAVAYYTIDCWTSACGIEPGSLFRFVGTVFEVLGAEHISLGYGDIGYATGYLIWQATSGGPLIRISLLHTTERVLALEAAKCAEC</sequence>
<keyword evidence="2" id="KW-1185">Reference proteome</keyword>
<organism evidence="1 2">
    <name type="scientific">Streptomyces umbrinus</name>
    <dbReference type="NCBI Taxonomy" id="67370"/>
    <lineage>
        <taxon>Bacteria</taxon>
        <taxon>Bacillati</taxon>
        <taxon>Actinomycetota</taxon>
        <taxon>Actinomycetes</taxon>
        <taxon>Kitasatosporales</taxon>
        <taxon>Streptomycetaceae</taxon>
        <taxon>Streptomyces</taxon>
        <taxon>Streptomyces phaeochromogenes group</taxon>
    </lineage>
</organism>
<proteinExistence type="predicted"/>
<dbReference type="RefSeq" id="WP_307527272.1">
    <property type="nucleotide sequence ID" value="NZ_JAUSZI010000002.1"/>
</dbReference>
<comment type="caution">
    <text evidence="1">The sequence shown here is derived from an EMBL/GenBank/DDBJ whole genome shotgun (WGS) entry which is preliminary data.</text>
</comment>
<reference evidence="1 2" key="1">
    <citation type="submission" date="2023-07" db="EMBL/GenBank/DDBJ databases">
        <title>Comparative genomics of wheat-associated soil bacteria to identify genetic determinants of phenazine resistance.</title>
        <authorList>
            <person name="Mouncey N."/>
        </authorList>
    </citation>
    <scope>NUCLEOTIDE SEQUENCE [LARGE SCALE GENOMIC DNA]</scope>
    <source>
        <strain evidence="1 2">V2I4</strain>
    </source>
</reference>
<evidence type="ECO:0000313" key="2">
    <source>
        <dbReference type="Proteomes" id="UP001230328"/>
    </source>
</evidence>
<dbReference type="EMBL" id="JAUSZI010000002">
    <property type="protein sequence ID" value="MDQ1031256.1"/>
    <property type="molecule type" value="Genomic_DNA"/>
</dbReference>
<evidence type="ECO:0000313" key="1">
    <source>
        <dbReference type="EMBL" id="MDQ1031256.1"/>
    </source>
</evidence>
<protein>
    <submittedName>
        <fullName evidence="1">Uncharacterized protein</fullName>
    </submittedName>
</protein>
<dbReference type="Proteomes" id="UP001230328">
    <property type="component" value="Unassembled WGS sequence"/>
</dbReference>
<accession>A0ABU0T8F5</accession>
<name>A0ABU0T8F5_9ACTN</name>
<gene>
    <name evidence="1" type="ORF">QF035_008838</name>
</gene>